<protein>
    <submittedName>
        <fullName evidence="9">Tetratricopeptide repeat protein</fullName>
    </submittedName>
</protein>
<evidence type="ECO:0000259" key="8">
    <source>
        <dbReference type="Pfam" id="PF07730"/>
    </source>
</evidence>
<gene>
    <name evidence="9" type="ORF">F8C67_04445</name>
</gene>
<dbReference type="InterPro" id="IPR019734">
    <property type="entry name" value="TPR_rpt"/>
</dbReference>
<feature type="signal peptide" evidence="7">
    <location>
        <begin position="1"/>
        <end position="21"/>
    </location>
</feature>
<dbReference type="InterPro" id="IPR011990">
    <property type="entry name" value="TPR-like_helical_dom_sf"/>
</dbReference>
<evidence type="ECO:0000256" key="5">
    <source>
        <dbReference type="SAM" id="Coils"/>
    </source>
</evidence>
<evidence type="ECO:0000313" key="9">
    <source>
        <dbReference type="EMBL" id="KAB2813941.1"/>
    </source>
</evidence>
<keyword evidence="5" id="KW-0175">Coiled coil</keyword>
<feature type="chain" id="PRO_5027119578" evidence="7">
    <location>
        <begin position="22"/>
        <end position="637"/>
    </location>
</feature>
<dbReference type="RefSeq" id="WP_151666609.1">
    <property type="nucleotide sequence ID" value="NZ_WBVO01000002.1"/>
</dbReference>
<keyword evidence="10" id="KW-1185">Reference proteome</keyword>
<evidence type="ECO:0000256" key="6">
    <source>
        <dbReference type="SAM" id="Phobius"/>
    </source>
</evidence>
<feature type="repeat" description="TPR" evidence="4">
    <location>
        <begin position="148"/>
        <end position="181"/>
    </location>
</feature>
<dbReference type="Pfam" id="PF07730">
    <property type="entry name" value="HisKA_3"/>
    <property type="match status" value="1"/>
</dbReference>
<evidence type="ECO:0000313" key="10">
    <source>
        <dbReference type="Proteomes" id="UP000468650"/>
    </source>
</evidence>
<dbReference type="CDD" id="cd16917">
    <property type="entry name" value="HATPase_UhpB-NarQ-NarX-like"/>
    <property type="match status" value="1"/>
</dbReference>
<evidence type="ECO:0000256" key="7">
    <source>
        <dbReference type="SAM" id="SignalP"/>
    </source>
</evidence>
<keyword evidence="6" id="KW-1133">Transmembrane helix</keyword>
<dbReference type="OrthoDB" id="9778366at2"/>
<keyword evidence="1" id="KW-0808">Transferase</keyword>
<comment type="caution">
    <text evidence="9">The sequence shown here is derived from an EMBL/GenBank/DDBJ whole genome shotgun (WGS) entry which is preliminary data.</text>
</comment>
<sequence length="637" mass="72285">MHLRHLNRLALLLLFSTSVTAQNLDSTAVWETLQSSLGVVYAHPDSAMEMVEQAMASAYALDEPVLIARSFNFKGIVHDVKGQREAALAAYAIAKSKADSLGEERLYASAVNNIGLIQWQQGDYVNAVLNFQESLELFEELGVDVGVANTLNNIGLIYTEQKRLEEGLEYFRRAQKEFKDLDDTYGRSAAYMNISRIYEETNVLDSAWKYIDLTLTLKRELNDPRGISMCYANIGIIADKSGMLDSSIHSYEMALDIDREYGFQSYMAQHLSALGNRYERAGRKSEAEALFLEALELAQKEEELKTLWGIHSRLSELYADMEQFQKAYYHAQLYASLYQQWRDEESEEEIIALQEKFDVARKDLDLAEEREGRALDQIRLQSRTQWIIYLSIAAGLLVVLIVVIVRRLEKRRQRLAEEHALQEQLQETQHESELHQQREGISRDLHDSIGSQLTFLSSTLKNLTWALRNQNKPSSNTLDRLEEVSGIAQKTVSDLRDTVWAMNRSDLTVAEILLRLENGIVQFREAFDGIEVQFSTQGDDFEKIEAAKAMAIYRILQEALTNIRKHSDASNVKVSATKSGVAWVWKISDDGRGFDLSSKSASNGIENMRLRAEGAKLLFQIDSKSGSGTTIEIRESD</sequence>
<keyword evidence="4" id="KW-0802">TPR repeat</keyword>
<dbReference type="Pfam" id="PF13424">
    <property type="entry name" value="TPR_12"/>
    <property type="match status" value="1"/>
</dbReference>
<dbReference type="Pfam" id="PF13374">
    <property type="entry name" value="TPR_10"/>
    <property type="match status" value="1"/>
</dbReference>
<keyword evidence="2" id="KW-0418">Kinase</keyword>
<feature type="domain" description="Signal transduction histidine kinase subgroup 3 dimerisation and phosphoacceptor" evidence="8">
    <location>
        <begin position="438"/>
        <end position="506"/>
    </location>
</feature>
<dbReference type="EMBL" id="WBVO01000002">
    <property type="protein sequence ID" value="KAB2813941.1"/>
    <property type="molecule type" value="Genomic_DNA"/>
</dbReference>
<dbReference type="Proteomes" id="UP000468650">
    <property type="component" value="Unassembled WGS sequence"/>
</dbReference>
<accession>A0A6N6RL81</accession>
<keyword evidence="3" id="KW-0902">Two-component regulatory system</keyword>
<dbReference type="InterPro" id="IPR050482">
    <property type="entry name" value="Sensor_HK_TwoCompSys"/>
</dbReference>
<dbReference type="AlphaFoldDB" id="A0A6N6RL81"/>
<dbReference type="PROSITE" id="PS50005">
    <property type="entry name" value="TPR"/>
    <property type="match status" value="3"/>
</dbReference>
<feature type="repeat" description="TPR" evidence="4">
    <location>
        <begin position="268"/>
        <end position="301"/>
    </location>
</feature>
<dbReference type="SMART" id="SM00028">
    <property type="entry name" value="TPR"/>
    <property type="match status" value="5"/>
</dbReference>
<evidence type="ECO:0000256" key="4">
    <source>
        <dbReference type="PROSITE-ProRule" id="PRU00339"/>
    </source>
</evidence>
<reference evidence="9 10" key="1">
    <citation type="submission" date="2019-09" db="EMBL/GenBank/DDBJ databases">
        <title>Genomes of family Cryomorphaceae.</title>
        <authorList>
            <person name="Bowman J.P."/>
        </authorList>
    </citation>
    <scope>NUCLEOTIDE SEQUENCE [LARGE SCALE GENOMIC DNA]</scope>
    <source>
        <strain evidence="9 10">LMG 25704</strain>
    </source>
</reference>
<dbReference type="GO" id="GO:0016020">
    <property type="term" value="C:membrane"/>
    <property type="evidence" value="ECO:0007669"/>
    <property type="project" value="InterPro"/>
</dbReference>
<keyword evidence="6" id="KW-0812">Transmembrane</keyword>
<feature type="transmembrane region" description="Helical" evidence="6">
    <location>
        <begin position="386"/>
        <end position="405"/>
    </location>
</feature>
<keyword evidence="7" id="KW-0732">Signal</keyword>
<dbReference type="Gene3D" id="1.25.40.10">
    <property type="entry name" value="Tetratricopeptide repeat domain"/>
    <property type="match status" value="2"/>
</dbReference>
<dbReference type="InterPro" id="IPR036890">
    <property type="entry name" value="HATPase_C_sf"/>
</dbReference>
<dbReference type="Gene3D" id="3.30.565.10">
    <property type="entry name" value="Histidine kinase-like ATPase, C-terminal domain"/>
    <property type="match status" value="1"/>
</dbReference>
<evidence type="ECO:0000256" key="1">
    <source>
        <dbReference type="ARBA" id="ARBA00022679"/>
    </source>
</evidence>
<feature type="repeat" description="TPR" evidence="4">
    <location>
        <begin position="108"/>
        <end position="141"/>
    </location>
</feature>
<dbReference type="SUPFAM" id="SSF55874">
    <property type="entry name" value="ATPase domain of HSP90 chaperone/DNA topoisomerase II/histidine kinase"/>
    <property type="match status" value="1"/>
</dbReference>
<dbReference type="GO" id="GO:0046983">
    <property type="term" value="F:protein dimerization activity"/>
    <property type="evidence" value="ECO:0007669"/>
    <property type="project" value="InterPro"/>
</dbReference>
<name>A0A6N6RL81_9FLAO</name>
<dbReference type="PANTHER" id="PTHR24421">
    <property type="entry name" value="NITRATE/NITRITE SENSOR PROTEIN NARX-RELATED"/>
    <property type="match status" value="1"/>
</dbReference>
<dbReference type="GO" id="GO:0000155">
    <property type="term" value="F:phosphorelay sensor kinase activity"/>
    <property type="evidence" value="ECO:0007669"/>
    <property type="project" value="InterPro"/>
</dbReference>
<organism evidence="9 10">
    <name type="scientific">Phaeocystidibacter luteus</name>
    <dbReference type="NCBI Taxonomy" id="911197"/>
    <lineage>
        <taxon>Bacteria</taxon>
        <taxon>Pseudomonadati</taxon>
        <taxon>Bacteroidota</taxon>
        <taxon>Flavobacteriia</taxon>
        <taxon>Flavobacteriales</taxon>
        <taxon>Phaeocystidibacteraceae</taxon>
        <taxon>Phaeocystidibacter</taxon>
    </lineage>
</organism>
<dbReference type="SUPFAM" id="SSF48452">
    <property type="entry name" value="TPR-like"/>
    <property type="match status" value="3"/>
</dbReference>
<dbReference type="Gene3D" id="1.20.5.1930">
    <property type="match status" value="1"/>
</dbReference>
<evidence type="ECO:0000256" key="2">
    <source>
        <dbReference type="ARBA" id="ARBA00022777"/>
    </source>
</evidence>
<feature type="coiled-coil region" evidence="5">
    <location>
        <begin position="405"/>
        <end position="438"/>
    </location>
</feature>
<keyword evidence="6" id="KW-0472">Membrane</keyword>
<proteinExistence type="predicted"/>
<evidence type="ECO:0000256" key="3">
    <source>
        <dbReference type="ARBA" id="ARBA00023012"/>
    </source>
</evidence>
<dbReference type="InterPro" id="IPR011712">
    <property type="entry name" value="Sig_transdc_His_kin_sub3_dim/P"/>
</dbReference>